<keyword evidence="3" id="KW-0206">Cytoskeleton</keyword>
<evidence type="ECO:0000256" key="4">
    <source>
        <dbReference type="SAM" id="Coils"/>
    </source>
</evidence>
<dbReference type="GO" id="GO:0005856">
    <property type="term" value="C:cytoskeleton"/>
    <property type="evidence" value="ECO:0007669"/>
    <property type="project" value="UniProtKB-SubCell"/>
</dbReference>
<keyword evidence="8" id="KW-1185">Reference proteome</keyword>
<keyword evidence="4" id="KW-0175">Coiled coil</keyword>
<protein>
    <recommendedName>
        <fullName evidence="6">GAR domain-containing protein</fullName>
    </recommendedName>
</protein>
<proteinExistence type="predicted"/>
<sequence length="566" mass="64975">MKYKFEISILEVQGLAQGPYEYKIALDSMEQRLYDTDTFEIYGQGNFSLGIYRSNGEVFGFKLPMKLLHGHKSHWFPLGCPYLELDSVEEEFSDPRVLLSITEISVLSPVIERREISEYSLPSTPEIIRTPQNQSQFDTKDQVSAPVKGALMDSIQLELEQKELFCNHVKDLLYASKQEVNKLREVCEGLREQLKKCINDFEEKEKIYINELKEAKVKTICTEEKCLALEVEITKIRNQNSMLKNQISMGQIFSTNIEPKVDLACMLRESEQKRKEIQEELKNAHLRIEANKANDNANSQLHLENQALVNKLNSLAEKLKNDELKNLVQKSDSQRKIEELTAKVQQLENENKAIAQSSQDVSEENYQLKEALDQLRVTLIRQEEENNDLTYQVQTLSEKSAKNLKLDHIDYELKGYLQRLGIKNPFNKISEGVYNFGNKRVSISLRNGAPVIRVGGGYMFIEEFLKVYSLQGKKKADEEENTPKRSRSSEPKLGKSKTVMVFSKEDIENFANASNVSDLMNSSGTLESISKENKIASAFKAKILEQIPKQQTRDFTPVSNRRTPRF</sequence>
<feature type="region of interest" description="Disordered" evidence="5">
    <location>
        <begin position="475"/>
        <end position="495"/>
    </location>
</feature>
<dbReference type="InterPro" id="IPR003108">
    <property type="entry name" value="GAR_dom"/>
</dbReference>
<dbReference type="Gene3D" id="3.30.920.20">
    <property type="entry name" value="Gas2-like domain"/>
    <property type="match status" value="1"/>
</dbReference>
<comment type="subcellular location">
    <subcellularLocation>
        <location evidence="1">Cytoplasm</location>
        <location evidence="1">Cytoskeleton</location>
    </subcellularLocation>
</comment>
<dbReference type="GO" id="GO:0008017">
    <property type="term" value="F:microtubule binding"/>
    <property type="evidence" value="ECO:0007669"/>
    <property type="project" value="InterPro"/>
</dbReference>
<comment type="caution">
    <text evidence="7">The sequence shown here is derived from an EMBL/GenBank/DDBJ whole genome shotgun (WGS) entry which is preliminary data.</text>
</comment>
<evidence type="ECO:0000313" key="7">
    <source>
        <dbReference type="EMBL" id="CAG9332167.1"/>
    </source>
</evidence>
<gene>
    <name evidence="7" type="ORF">BSTOLATCC_MIC55619</name>
</gene>
<dbReference type="AlphaFoldDB" id="A0AAU9K2P8"/>
<reference evidence="7" key="1">
    <citation type="submission" date="2021-09" db="EMBL/GenBank/DDBJ databases">
        <authorList>
            <consortium name="AG Swart"/>
            <person name="Singh M."/>
            <person name="Singh A."/>
            <person name="Seah K."/>
            <person name="Emmerich C."/>
        </authorList>
    </citation>
    <scope>NUCLEOTIDE SEQUENCE</scope>
    <source>
        <strain evidence="7">ATCC30299</strain>
    </source>
</reference>
<feature type="compositionally biased region" description="Basic and acidic residues" evidence="5">
    <location>
        <begin position="475"/>
        <end position="493"/>
    </location>
</feature>
<dbReference type="Pfam" id="PF02187">
    <property type="entry name" value="GAS2"/>
    <property type="match status" value="1"/>
</dbReference>
<dbReference type="PROSITE" id="PS51460">
    <property type="entry name" value="GAR"/>
    <property type="match status" value="1"/>
</dbReference>
<evidence type="ECO:0000256" key="2">
    <source>
        <dbReference type="ARBA" id="ARBA00022490"/>
    </source>
</evidence>
<dbReference type="InterPro" id="IPR036534">
    <property type="entry name" value="GAR_dom_sf"/>
</dbReference>
<dbReference type="Proteomes" id="UP001162131">
    <property type="component" value="Unassembled WGS sequence"/>
</dbReference>
<evidence type="ECO:0000259" key="6">
    <source>
        <dbReference type="PROSITE" id="PS51460"/>
    </source>
</evidence>
<feature type="coiled-coil region" evidence="4">
    <location>
        <begin position="180"/>
        <end position="399"/>
    </location>
</feature>
<keyword evidence="2" id="KW-0963">Cytoplasm</keyword>
<feature type="domain" description="GAR" evidence="6">
    <location>
        <begin position="401"/>
        <end position="472"/>
    </location>
</feature>
<name>A0AAU9K2P8_9CILI</name>
<dbReference type="SUPFAM" id="SSF143575">
    <property type="entry name" value="GAS2 domain-like"/>
    <property type="match status" value="1"/>
</dbReference>
<accession>A0AAU9K2P8</accession>
<dbReference type="EMBL" id="CAJZBQ010000054">
    <property type="protein sequence ID" value="CAG9332167.1"/>
    <property type="molecule type" value="Genomic_DNA"/>
</dbReference>
<evidence type="ECO:0000313" key="8">
    <source>
        <dbReference type="Proteomes" id="UP001162131"/>
    </source>
</evidence>
<organism evidence="7 8">
    <name type="scientific">Blepharisma stoltei</name>
    <dbReference type="NCBI Taxonomy" id="1481888"/>
    <lineage>
        <taxon>Eukaryota</taxon>
        <taxon>Sar</taxon>
        <taxon>Alveolata</taxon>
        <taxon>Ciliophora</taxon>
        <taxon>Postciliodesmatophora</taxon>
        <taxon>Heterotrichea</taxon>
        <taxon>Heterotrichida</taxon>
        <taxon>Blepharismidae</taxon>
        <taxon>Blepharisma</taxon>
    </lineage>
</organism>
<evidence type="ECO:0000256" key="5">
    <source>
        <dbReference type="SAM" id="MobiDB-lite"/>
    </source>
</evidence>
<evidence type="ECO:0000256" key="3">
    <source>
        <dbReference type="ARBA" id="ARBA00023212"/>
    </source>
</evidence>
<evidence type="ECO:0000256" key="1">
    <source>
        <dbReference type="ARBA" id="ARBA00004245"/>
    </source>
</evidence>